<feature type="compositionally biased region" description="Polar residues" evidence="2">
    <location>
        <begin position="246"/>
        <end position="255"/>
    </location>
</feature>
<gene>
    <name evidence="4" type="ORF">J3Q64DRAFT_1845785</name>
</gene>
<evidence type="ECO:0000313" key="5">
    <source>
        <dbReference type="Proteomes" id="UP001448207"/>
    </source>
</evidence>
<comment type="caution">
    <text evidence="4">The sequence shown here is derived from an EMBL/GenBank/DDBJ whole genome shotgun (WGS) entry which is preliminary data.</text>
</comment>
<sequence>MQRHASHLALTSFVWSVQIGHFLEHWCAQRVIHNSTKGKVFSYVLIKNKQIKFKKILKTGVFFFEGQNSDDIVVTQLNPSEEYKSSVLAGLRPDIVLDICSRAIAFYQYQTSQELCFRSMIQKNLEMKCTTLQAQLNDLIQDAARHLKVEKEKSAMIQRDQEADKGRLHDLQAQLQEKTKQFHKLQSMYEKLKRKTAIPNLQQSIPPSLQFPPHPPHIGPTPYVGHPMPPPTNQPYQYPHPYPQNAYWTPPQNFLSDPRASPLQSIHNTAQSTRTYTTLGSTVSQPPYNSAYQNKQHPNKPRQNSPVHPTSNNNPASTRDPKQI</sequence>
<accession>A0ABR3B9D7</accession>
<dbReference type="PANTHER" id="PTHR14305:SF0">
    <property type="entry name" value="E3 UBIQUITIN-PROTEIN LIGASE CCNB1IP1"/>
    <property type="match status" value="1"/>
</dbReference>
<name>A0ABR3B9D7_PHYBL</name>
<feature type="region of interest" description="Disordered" evidence="2">
    <location>
        <begin position="206"/>
        <end position="324"/>
    </location>
</feature>
<feature type="compositionally biased region" description="Pro residues" evidence="2">
    <location>
        <begin position="209"/>
        <end position="219"/>
    </location>
</feature>
<keyword evidence="1" id="KW-0175">Coiled coil</keyword>
<keyword evidence="3" id="KW-0732">Signal</keyword>
<dbReference type="EMBL" id="JBCLYO010000002">
    <property type="protein sequence ID" value="KAL0092567.1"/>
    <property type="molecule type" value="Genomic_DNA"/>
</dbReference>
<evidence type="ECO:0000256" key="3">
    <source>
        <dbReference type="SAM" id="SignalP"/>
    </source>
</evidence>
<feature type="signal peptide" evidence="3">
    <location>
        <begin position="1"/>
        <end position="16"/>
    </location>
</feature>
<feature type="coiled-coil region" evidence="1">
    <location>
        <begin position="168"/>
        <end position="195"/>
    </location>
</feature>
<protein>
    <submittedName>
        <fullName evidence="4">Uncharacterized protein</fullName>
    </submittedName>
</protein>
<organism evidence="4 5">
    <name type="scientific">Phycomyces blakesleeanus</name>
    <dbReference type="NCBI Taxonomy" id="4837"/>
    <lineage>
        <taxon>Eukaryota</taxon>
        <taxon>Fungi</taxon>
        <taxon>Fungi incertae sedis</taxon>
        <taxon>Mucoromycota</taxon>
        <taxon>Mucoromycotina</taxon>
        <taxon>Mucoromycetes</taxon>
        <taxon>Mucorales</taxon>
        <taxon>Phycomycetaceae</taxon>
        <taxon>Phycomyces</taxon>
    </lineage>
</organism>
<keyword evidence="5" id="KW-1185">Reference proteome</keyword>
<evidence type="ECO:0000313" key="4">
    <source>
        <dbReference type="EMBL" id="KAL0092567.1"/>
    </source>
</evidence>
<proteinExistence type="predicted"/>
<evidence type="ECO:0000256" key="1">
    <source>
        <dbReference type="SAM" id="Coils"/>
    </source>
</evidence>
<dbReference type="InterPro" id="IPR042448">
    <property type="entry name" value="CCNB1IP1"/>
</dbReference>
<feature type="chain" id="PRO_5045477325" evidence="3">
    <location>
        <begin position="17"/>
        <end position="324"/>
    </location>
</feature>
<evidence type="ECO:0000256" key="2">
    <source>
        <dbReference type="SAM" id="MobiDB-lite"/>
    </source>
</evidence>
<dbReference type="Proteomes" id="UP001448207">
    <property type="component" value="Unassembled WGS sequence"/>
</dbReference>
<feature type="compositionally biased region" description="Pro residues" evidence="2">
    <location>
        <begin position="227"/>
        <end position="242"/>
    </location>
</feature>
<feature type="compositionally biased region" description="Polar residues" evidence="2">
    <location>
        <begin position="262"/>
        <end position="317"/>
    </location>
</feature>
<reference evidence="4 5" key="1">
    <citation type="submission" date="2024-04" db="EMBL/GenBank/DDBJ databases">
        <title>Symmetric and asymmetric DNA N6-adenine methylation regulates different biological responses in Mucorales.</title>
        <authorList>
            <consortium name="Lawrence Berkeley National Laboratory"/>
            <person name="Lax C."/>
            <person name="Mondo S.J."/>
            <person name="Osorio-Concepcion M."/>
            <person name="Muszewska A."/>
            <person name="Corrochano-Luque M."/>
            <person name="Gutierrez G."/>
            <person name="Riley R."/>
            <person name="Lipzen A."/>
            <person name="Guo J."/>
            <person name="Hundley H."/>
            <person name="Amirebrahimi M."/>
            <person name="Ng V."/>
            <person name="Lorenzo-Gutierrez D."/>
            <person name="Binder U."/>
            <person name="Yang J."/>
            <person name="Song Y."/>
            <person name="Canovas D."/>
            <person name="Navarro E."/>
            <person name="Freitag M."/>
            <person name="Gabaldon T."/>
            <person name="Grigoriev I.V."/>
            <person name="Corrochano L.M."/>
            <person name="Nicolas F.E."/>
            <person name="Garre V."/>
        </authorList>
    </citation>
    <scope>NUCLEOTIDE SEQUENCE [LARGE SCALE GENOMIC DNA]</scope>
    <source>
        <strain evidence="4 5">L51</strain>
    </source>
</reference>
<dbReference type="PANTHER" id="PTHR14305">
    <property type="entry name" value="E3 UBIQUITIN-PROTEIN LIGASE CCNB1IP1"/>
    <property type="match status" value="1"/>
</dbReference>